<dbReference type="PROSITE" id="PS51843">
    <property type="entry name" value="NR_LBD"/>
    <property type="match status" value="1"/>
</dbReference>
<feature type="domain" description="NR LBD" evidence="10">
    <location>
        <begin position="114"/>
        <end position="358"/>
    </location>
</feature>
<dbReference type="InterPro" id="IPR000536">
    <property type="entry name" value="Nucl_hrmn_rcpt_lig-bd"/>
</dbReference>
<dbReference type="EMBL" id="BTRK01000001">
    <property type="protein sequence ID" value="GMR33062.1"/>
    <property type="molecule type" value="Genomic_DNA"/>
</dbReference>
<dbReference type="InterPro" id="IPR001628">
    <property type="entry name" value="Znf_hrmn_rcpt"/>
</dbReference>
<evidence type="ECO:0000256" key="5">
    <source>
        <dbReference type="ARBA" id="ARBA00023125"/>
    </source>
</evidence>
<keyword evidence="6" id="KW-0804">Transcription</keyword>
<evidence type="ECO:0000313" key="12">
    <source>
        <dbReference type="Proteomes" id="UP001328107"/>
    </source>
</evidence>
<reference evidence="12" key="1">
    <citation type="submission" date="2022-10" db="EMBL/GenBank/DDBJ databases">
        <title>Genome assembly of Pristionchus species.</title>
        <authorList>
            <person name="Yoshida K."/>
            <person name="Sommer R.J."/>
        </authorList>
    </citation>
    <scope>NUCLEOTIDE SEQUENCE [LARGE SCALE GENOMIC DNA]</scope>
    <source>
        <strain evidence="12">RS5460</strain>
    </source>
</reference>
<evidence type="ECO:0000256" key="7">
    <source>
        <dbReference type="ARBA" id="ARBA00023170"/>
    </source>
</evidence>
<keyword evidence="3" id="KW-0862">Zinc</keyword>
<dbReference type="InterPro" id="IPR013088">
    <property type="entry name" value="Znf_NHR/GATA"/>
</dbReference>
<dbReference type="PANTHER" id="PTHR46011">
    <property type="entry name" value="NUCLEAR HORMONE RECEPTOR FAMILY MEMBER NHR-86-RELATED"/>
    <property type="match status" value="1"/>
</dbReference>
<dbReference type="AlphaFoldDB" id="A0AAN5C7T4"/>
<keyword evidence="7" id="KW-0675">Receptor</keyword>
<feature type="non-terminal residue" evidence="11">
    <location>
        <position position="1"/>
    </location>
</feature>
<accession>A0AAN5C7T4</accession>
<organism evidence="11 12">
    <name type="scientific">Pristionchus mayeri</name>
    <dbReference type="NCBI Taxonomy" id="1317129"/>
    <lineage>
        <taxon>Eukaryota</taxon>
        <taxon>Metazoa</taxon>
        <taxon>Ecdysozoa</taxon>
        <taxon>Nematoda</taxon>
        <taxon>Chromadorea</taxon>
        <taxon>Rhabditida</taxon>
        <taxon>Rhabditina</taxon>
        <taxon>Diplogasteromorpha</taxon>
        <taxon>Diplogasteroidea</taxon>
        <taxon>Neodiplogasteridae</taxon>
        <taxon>Pristionchus</taxon>
    </lineage>
</organism>
<evidence type="ECO:0000256" key="1">
    <source>
        <dbReference type="ARBA" id="ARBA00022723"/>
    </source>
</evidence>
<evidence type="ECO:0000259" key="9">
    <source>
        <dbReference type="PROSITE" id="PS51030"/>
    </source>
</evidence>
<name>A0AAN5C7T4_9BILA</name>
<evidence type="ECO:0000256" key="8">
    <source>
        <dbReference type="ARBA" id="ARBA00023242"/>
    </source>
</evidence>
<dbReference type="PANTHER" id="PTHR46011:SF6">
    <property type="entry name" value="HIGH ZINC ACTIVATED NUCLEAR RECEPTOR PROTEIN"/>
    <property type="match status" value="1"/>
</dbReference>
<dbReference type="SUPFAM" id="SSF48508">
    <property type="entry name" value="Nuclear receptor ligand-binding domain"/>
    <property type="match status" value="1"/>
</dbReference>
<dbReference type="Pfam" id="PF00105">
    <property type="entry name" value="zf-C4"/>
    <property type="match status" value="1"/>
</dbReference>
<keyword evidence="2" id="KW-0863">Zinc-finger</keyword>
<gene>
    <name evidence="11" type="ORF">PMAYCL1PPCAC_03257</name>
</gene>
<dbReference type="InterPro" id="IPR035500">
    <property type="entry name" value="NHR-like_dom_sf"/>
</dbReference>
<evidence type="ECO:0000256" key="4">
    <source>
        <dbReference type="ARBA" id="ARBA00023015"/>
    </source>
</evidence>
<dbReference type="GO" id="GO:0003700">
    <property type="term" value="F:DNA-binding transcription factor activity"/>
    <property type="evidence" value="ECO:0007669"/>
    <property type="project" value="InterPro"/>
</dbReference>
<evidence type="ECO:0008006" key="13">
    <source>
        <dbReference type="Google" id="ProtNLM"/>
    </source>
</evidence>
<dbReference type="Gene3D" id="3.30.50.10">
    <property type="entry name" value="Erythroid Transcription Factor GATA-1, subunit A"/>
    <property type="match status" value="1"/>
</dbReference>
<feature type="domain" description="Nuclear receptor" evidence="9">
    <location>
        <begin position="6"/>
        <end position="82"/>
    </location>
</feature>
<dbReference type="GO" id="GO:0008270">
    <property type="term" value="F:zinc ion binding"/>
    <property type="evidence" value="ECO:0007669"/>
    <property type="project" value="UniProtKB-KW"/>
</dbReference>
<evidence type="ECO:0000256" key="2">
    <source>
        <dbReference type="ARBA" id="ARBA00022771"/>
    </source>
</evidence>
<dbReference type="Proteomes" id="UP001328107">
    <property type="component" value="Unassembled WGS sequence"/>
</dbReference>
<evidence type="ECO:0000259" key="10">
    <source>
        <dbReference type="PROSITE" id="PS51843"/>
    </source>
</evidence>
<keyword evidence="8" id="KW-0539">Nucleus</keyword>
<keyword evidence="1" id="KW-0479">Metal-binding</keyword>
<proteinExistence type="predicted"/>
<dbReference type="PROSITE" id="PS51030">
    <property type="entry name" value="NUCLEAR_REC_DBD_2"/>
    <property type="match status" value="1"/>
</dbReference>
<keyword evidence="4" id="KW-0805">Transcription regulation</keyword>
<dbReference type="GO" id="GO:0005634">
    <property type="term" value="C:nucleus"/>
    <property type="evidence" value="ECO:0007669"/>
    <property type="project" value="TreeGrafter"/>
</dbReference>
<evidence type="ECO:0000256" key="6">
    <source>
        <dbReference type="ARBA" id="ARBA00023163"/>
    </source>
</evidence>
<dbReference type="PRINTS" id="PR00047">
    <property type="entry name" value="STROIDFINGER"/>
</dbReference>
<dbReference type="SMART" id="SM00399">
    <property type="entry name" value="ZnF_C4"/>
    <property type="match status" value="1"/>
</dbReference>
<dbReference type="SUPFAM" id="SSF57716">
    <property type="entry name" value="Glucocorticoid receptor-like (DNA-binding domain)"/>
    <property type="match status" value="1"/>
</dbReference>
<dbReference type="SMART" id="SM00430">
    <property type="entry name" value="HOLI"/>
    <property type="match status" value="1"/>
</dbReference>
<evidence type="ECO:0000256" key="3">
    <source>
        <dbReference type="ARBA" id="ARBA00022833"/>
    </source>
</evidence>
<feature type="non-terminal residue" evidence="11">
    <location>
        <position position="358"/>
    </location>
</feature>
<dbReference type="GO" id="GO:0043565">
    <property type="term" value="F:sequence-specific DNA binding"/>
    <property type="evidence" value="ECO:0007669"/>
    <property type="project" value="InterPro"/>
</dbReference>
<keyword evidence="12" id="KW-1185">Reference proteome</keyword>
<keyword evidence="5" id="KW-0238">DNA-binding</keyword>
<dbReference type="Pfam" id="PF00104">
    <property type="entry name" value="Hormone_recep"/>
    <property type="match status" value="1"/>
</dbReference>
<evidence type="ECO:0000313" key="11">
    <source>
        <dbReference type="EMBL" id="GMR33062.1"/>
    </source>
</evidence>
<protein>
    <recommendedName>
        <fullName evidence="13">Nuclear receptor</fullName>
    </recommendedName>
</protein>
<comment type="caution">
    <text evidence="11">The sequence shown here is derived from an EMBL/GenBank/DDBJ whole genome shotgun (WGS) entry which is preliminary data.</text>
</comment>
<dbReference type="Gene3D" id="1.10.565.10">
    <property type="entry name" value="Retinoid X Receptor"/>
    <property type="match status" value="1"/>
</dbReference>
<sequence>AATNSTHCCLVCSVSIRETHLGINACRACALFFKRTRRTQRAYTCRRGTGKCVFRKHEPFSCKKCRFERCLTIGMDNTKEDKDESMLDRIKEEYDHANIGIDRVFRLSIKRRIDAEMRLAEIHNLPRCDSPQDFYYTTASFYYDTYPITIKELIVFLSSIIPEFEEFEEDVKFSILKNLIGKFYALGAYFRTSRMYLKTGKCCSTPIAGFDIGKNDQWIIESESLGENKLLRSTLASHATDFLDLMYKMLRTDDITEREFHALIAISFCEMDSTLHLPEKIQSHFESTKNAVLAELQRYYRERLRLADYSSRLGNLMSLSAAISEIHVISEKNSRLYSTLFDLPCEDQMIRDALTKVC</sequence>